<dbReference type="AlphaFoldDB" id="A0A0M2H1Y8"/>
<dbReference type="SUPFAM" id="SSF56747">
    <property type="entry name" value="Prim-pol domain"/>
    <property type="match status" value="1"/>
</dbReference>
<dbReference type="SMART" id="SM00943">
    <property type="entry name" value="Prim-Pol"/>
    <property type="match status" value="1"/>
</dbReference>
<dbReference type="Pfam" id="PF09250">
    <property type="entry name" value="Prim-Pol"/>
    <property type="match status" value="1"/>
</dbReference>
<dbReference type="SMART" id="SM00942">
    <property type="entry name" value="PriCT_1"/>
    <property type="match status" value="1"/>
</dbReference>
<dbReference type="Proteomes" id="UP000033956">
    <property type="component" value="Unassembled WGS sequence"/>
</dbReference>
<sequence>MLAVADLLFTTARMSRPEAALAFALADVPVFPCVPGGKRPLTRNGFHDASILGHVVHGWWRRWPEANIGMPTGRQSGVDVVDVDTKASGSGYATFQRAIDDGVAAGEFARVRTPSGGMHVYYVNSGIESPCWVSARAHIDFRGEGGYVLIPPSAVATDDGVSSYRTFSLSTARFERLDSTALRGFVDPRPATRYYTAQADRGNADALAVWVSHLREGERNRGLFWAACRLFDAGVEFPEAMSALAPVAEEIGLDRREINATVKSAWRRSGYDATIRKYAPQLPPPLPPLPRQQPGRCRSLS</sequence>
<dbReference type="EMBL" id="JYIZ01000057">
    <property type="protein sequence ID" value="KJL37578.1"/>
    <property type="molecule type" value="Genomic_DNA"/>
</dbReference>
<dbReference type="Pfam" id="PF08708">
    <property type="entry name" value="PriCT_1"/>
    <property type="match status" value="1"/>
</dbReference>
<dbReference type="CDD" id="cd04859">
    <property type="entry name" value="Prim_Pol"/>
    <property type="match status" value="1"/>
</dbReference>
<accession>A0A0M2H1Y8</accession>
<feature type="compositionally biased region" description="Pro residues" evidence="1">
    <location>
        <begin position="281"/>
        <end position="291"/>
    </location>
</feature>
<evidence type="ECO:0000256" key="1">
    <source>
        <dbReference type="SAM" id="MobiDB-lite"/>
    </source>
</evidence>
<dbReference type="InterPro" id="IPR014820">
    <property type="entry name" value="PriCT_1"/>
</dbReference>
<dbReference type="STRING" id="92835.RS81_03335"/>
<protein>
    <recommendedName>
        <fullName evidence="6">DNA primase/polymerase bifunctional N-terminal domain-containing protein</fullName>
    </recommendedName>
</protein>
<organism evidence="4 5">
    <name type="scientific">Microbacterium terrae</name>
    <dbReference type="NCBI Taxonomy" id="69369"/>
    <lineage>
        <taxon>Bacteria</taxon>
        <taxon>Bacillati</taxon>
        <taxon>Actinomycetota</taxon>
        <taxon>Actinomycetes</taxon>
        <taxon>Micrococcales</taxon>
        <taxon>Microbacteriaceae</taxon>
        <taxon>Microbacterium</taxon>
    </lineage>
</organism>
<gene>
    <name evidence="4" type="ORF">RS81_03335</name>
</gene>
<feature type="region of interest" description="Disordered" evidence="1">
    <location>
        <begin position="280"/>
        <end position="301"/>
    </location>
</feature>
<keyword evidence="5" id="KW-1185">Reference proteome</keyword>
<proteinExistence type="predicted"/>
<comment type="caution">
    <text evidence="4">The sequence shown here is derived from an EMBL/GenBank/DDBJ whole genome shotgun (WGS) entry which is preliminary data.</text>
</comment>
<dbReference type="RefSeq" id="WP_045277213.1">
    <property type="nucleotide sequence ID" value="NZ_BAAAUP010000002.1"/>
</dbReference>
<evidence type="ECO:0000259" key="2">
    <source>
        <dbReference type="SMART" id="SM00942"/>
    </source>
</evidence>
<dbReference type="OrthoDB" id="3218228at2"/>
<evidence type="ECO:0000313" key="5">
    <source>
        <dbReference type="Proteomes" id="UP000033956"/>
    </source>
</evidence>
<feature type="domain" description="DNA primase/polymerase bifunctional N-terminal" evidence="3">
    <location>
        <begin position="20"/>
        <end position="177"/>
    </location>
</feature>
<feature type="domain" description="Primase C-terminal 1" evidence="2">
    <location>
        <begin position="213"/>
        <end position="271"/>
    </location>
</feature>
<evidence type="ECO:0000313" key="4">
    <source>
        <dbReference type="EMBL" id="KJL37578.1"/>
    </source>
</evidence>
<name>A0A0M2H1Y8_9MICO</name>
<evidence type="ECO:0008006" key="6">
    <source>
        <dbReference type="Google" id="ProtNLM"/>
    </source>
</evidence>
<reference evidence="4 5" key="1">
    <citation type="submission" date="2015-02" db="EMBL/GenBank/DDBJ databases">
        <title>Draft genome sequences of ten Microbacterium spp. with emphasis on heavy metal contaminated environments.</title>
        <authorList>
            <person name="Corretto E."/>
        </authorList>
    </citation>
    <scope>NUCLEOTIDE SEQUENCE [LARGE SCALE GENOMIC DNA]</scope>
    <source>
        <strain evidence="4 5">DSM 12510</strain>
    </source>
</reference>
<dbReference type="InterPro" id="IPR015330">
    <property type="entry name" value="DNA_primase/pol_bifunc_N"/>
</dbReference>
<dbReference type="PATRIC" id="fig|92835.4.peg.3370"/>
<evidence type="ECO:0000259" key="3">
    <source>
        <dbReference type="SMART" id="SM00943"/>
    </source>
</evidence>